<dbReference type="Pfam" id="PF13899">
    <property type="entry name" value="Thioredoxin_7"/>
    <property type="match status" value="1"/>
</dbReference>
<accession>A0A6S6T9Z8</accession>
<reference evidence="3" key="1">
    <citation type="submission" date="2020-01" db="EMBL/GenBank/DDBJ databases">
        <authorList>
            <person name="Meier V. D."/>
            <person name="Meier V D."/>
        </authorList>
    </citation>
    <scope>NUCLEOTIDE SEQUENCE</scope>
    <source>
        <strain evidence="3">HLG_WM_MAG_06</strain>
    </source>
</reference>
<protein>
    <recommendedName>
        <fullName evidence="4">Thioredoxin family protein</fullName>
    </recommendedName>
</protein>
<dbReference type="AlphaFoldDB" id="A0A6S6T9Z8"/>
<evidence type="ECO:0000256" key="2">
    <source>
        <dbReference type="SAM" id="SignalP"/>
    </source>
</evidence>
<evidence type="ECO:0000256" key="1">
    <source>
        <dbReference type="ARBA" id="ARBA00022729"/>
    </source>
</evidence>
<gene>
    <name evidence="3" type="ORF">HELGO_WM22457</name>
</gene>
<proteinExistence type="predicted"/>
<sequence length="144" mass="16888">MRLLILTFLLLSFTGCISETESKTTTYERNKGYGIPWEKDLDTAFKKAKEEKKILMVMAVSDDCVWCEKMKKKTLSEPKVAKKLENYVLVMADRETEDERGQLPPFKHVPVIFFMTHEKETLDNLRGYFSAEDFLEYLVDIEEE</sequence>
<dbReference type="PROSITE" id="PS51257">
    <property type="entry name" value="PROKAR_LIPOPROTEIN"/>
    <property type="match status" value="1"/>
</dbReference>
<dbReference type="PANTHER" id="PTHR15337:SF11">
    <property type="entry name" value="THIOREDOXIN DOMAIN-CONTAINING PROTEIN"/>
    <property type="match status" value="1"/>
</dbReference>
<name>A0A6S6T9Z8_9BACT</name>
<feature type="signal peptide" evidence="2">
    <location>
        <begin position="1"/>
        <end position="18"/>
    </location>
</feature>
<dbReference type="SUPFAM" id="SSF52833">
    <property type="entry name" value="Thioredoxin-like"/>
    <property type="match status" value="1"/>
</dbReference>
<dbReference type="InterPro" id="IPR036249">
    <property type="entry name" value="Thioredoxin-like_sf"/>
</dbReference>
<evidence type="ECO:0000313" key="3">
    <source>
        <dbReference type="EMBL" id="CAA6816124.1"/>
    </source>
</evidence>
<keyword evidence="1 2" id="KW-0732">Signal</keyword>
<dbReference type="Gene3D" id="3.40.30.10">
    <property type="entry name" value="Glutaredoxin"/>
    <property type="match status" value="1"/>
</dbReference>
<dbReference type="EMBL" id="CACVAP010000084">
    <property type="protein sequence ID" value="CAA6816124.1"/>
    <property type="molecule type" value="Genomic_DNA"/>
</dbReference>
<organism evidence="3">
    <name type="scientific">uncultured Sulfurovum sp</name>
    <dbReference type="NCBI Taxonomy" id="269237"/>
    <lineage>
        <taxon>Bacteria</taxon>
        <taxon>Pseudomonadati</taxon>
        <taxon>Campylobacterota</taxon>
        <taxon>Epsilonproteobacteria</taxon>
        <taxon>Campylobacterales</taxon>
        <taxon>Sulfurovaceae</taxon>
        <taxon>Sulfurovum</taxon>
        <taxon>environmental samples</taxon>
    </lineage>
</organism>
<dbReference type="PANTHER" id="PTHR15337">
    <property type="entry name" value="ANTERIOR GRADIENT PROTEIN-RELATED"/>
    <property type="match status" value="1"/>
</dbReference>
<evidence type="ECO:0008006" key="4">
    <source>
        <dbReference type="Google" id="ProtNLM"/>
    </source>
</evidence>
<feature type="chain" id="PRO_5028205214" description="Thioredoxin family protein" evidence="2">
    <location>
        <begin position="19"/>
        <end position="144"/>
    </location>
</feature>
<dbReference type="InterPro" id="IPR051099">
    <property type="entry name" value="AGR/TXD"/>
</dbReference>